<evidence type="ECO:0000313" key="10">
    <source>
        <dbReference type="EMBL" id="GMN58862.1"/>
    </source>
</evidence>
<evidence type="ECO:0000313" key="11">
    <source>
        <dbReference type="Proteomes" id="UP001187192"/>
    </source>
</evidence>
<accession>A0AA88DNY0</accession>
<comment type="caution">
    <text evidence="10">The sequence shown here is derived from an EMBL/GenBank/DDBJ whole genome shotgun (WGS) entry which is preliminary data.</text>
</comment>
<feature type="compositionally biased region" description="Polar residues" evidence="8">
    <location>
        <begin position="334"/>
        <end position="349"/>
    </location>
</feature>
<dbReference type="GO" id="GO:0003700">
    <property type="term" value="F:DNA-binding transcription factor activity"/>
    <property type="evidence" value="ECO:0007669"/>
    <property type="project" value="InterPro"/>
</dbReference>
<evidence type="ECO:0000256" key="1">
    <source>
        <dbReference type="ARBA" id="ARBA00004123"/>
    </source>
</evidence>
<keyword evidence="3" id="KW-0238">DNA-binding</keyword>
<evidence type="ECO:0000256" key="4">
    <source>
        <dbReference type="ARBA" id="ARBA00023163"/>
    </source>
</evidence>
<keyword evidence="4" id="KW-0804">Transcription</keyword>
<evidence type="ECO:0000256" key="5">
    <source>
        <dbReference type="ARBA" id="ARBA00023242"/>
    </source>
</evidence>
<dbReference type="InterPro" id="IPR003657">
    <property type="entry name" value="WRKY_dom"/>
</dbReference>
<proteinExistence type="inferred from homology"/>
<dbReference type="PROSITE" id="PS50811">
    <property type="entry name" value="WRKY"/>
    <property type="match status" value="1"/>
</dbReference>
<sequence length="526" mass="56713">MCSLFVPRNNNKTMEHDFQGDLTDILRAGGTSGASLVNSGYGELGLIPNLTDDSSNNWQFPSDPPINFSSSSAMEDLIPRDSFGDPFSNMRDPLLQELGARPAAVGTAFFGSPNSSSADNMISNGGGGGGGGFGEVLGVDSRHHYHEDVKFRPSCNIFSRMLQINQGEKLPASAAAGTGTRTTTTTSSQCDSMASMAPVASRRGIKAGAVISGDMINVNSSQQGCLVDNNTGSGLQISSPRNPGIKRRKSQAKKVVCIPAPAAANSRASGEVVPSDLWAWRKYGQKPIKGSPYPRGYYRCSSSKGCSARKQVERSRTDPNMLVITYTSEHNHPWPTQRNALAGSTRSQPSKNNSNMTKNNNVTASTSPKEEHKDQYTINNVDNNNNNNNNNGSSSTTSASVKEEIDPDMEKQLDSMDDSAFSNITTTTAAAANHLHHEVHGFGYRPAMAVGSNHDQDFFADLGEIEADPLNLLFSSQGFPNSSAAEDHDHDHQHKGMMMMNNKGFDPFNNLFDWSGGDDDNKQREQ</sequence>
<dbReference type="Pfam" id="PF03106">
    <property type="entry name" value="WRKY"/>
    <property type="match status" value="1"/>
</dbReference>
<dbReference type="AlphaFoldDB" id="A0AA88DNY0"/>
<comment type="function">
    <text evidence="6">Transcription factor. Interacts specifically with the W box (5'-(T)TGAC[CT]-3'), a frequently occurring elicitor-responsive cis-acting element.</text>
</comment>
<evidence type="ECO:0000256" key="3">
    <source>
        <dbReference type="ARBA" id="ARBA00023125"/>
    </source>
</evidence>
<dbReference type="PANTHER" id="PTHR32096">
    <property type="entry name" value="WRKY TRANSCRIPTION FACTOR 30-RELATED-RELATED"/>
    <property type="match status" value="1"/>
</dbReference>
<dbReference type="GO" id="GO:0005634">
    <property type="term" value="C:nucleus"/>
    <property type="evidence" value="ECO:0007669"/>
    <property type="project" value="UniProtKB-SubCell"/>
</dbReference>
<dbReference type="InterPro" id="IPR036576">
    <property type="entry name" value="WRKY_dom_sf"/>
</dbReference>
<dbReference type="InterPro" id="IPR044810">
    <property type="entry name" value="WRKY_plant"/>
</dbReference>
<feature type="compositionally biased region" description="Low complexity" evidence="8">
    <location>
        <begin position="350"/>
        <end position="361"/>
    </location>
</feature>
<keyword evidence="5" id="KW-0539">Nucleus</keyword>
<keyword evidence="11" id="KW-1185">Reference proteome</keyword>
<feature type="compositionally biased region" description="Low complexity" evidence="8">
    <location>
        <begin position="379"/>
        <end position="391"/>
    </location>
</feature>
<dbReference type="Gene3D" id="2.20.25.80">
    <property type="entry name" value="WRKY domain"/>
    <property type="match status" value="1"/>
</dbReference>
<protein>
    <recommendedName>
        <fullName evidence="9">WRKY domain-containing protein</fullName>
    </recommendedName>
</protein>
<dbReference type="SUPFAM" id="SSF118290">
    <property type="entry name" value="WRKY DNA-binding domain"/>
    <property type="match status" value="1"/>
</dbReference>
<organism evidence="10 11">
    <name type="scientific">Ficus carica</name>
    <name type="common">Common fig</name>
    <dbReference type="NCBI Taxonomy" id="3494"/>
    <lineage>
        <taxon>Eukaryota</taxon>
        <taxon>Viridiplantae</taxon>
        <taxon>Streptophyta</taxon>
        <taxon>Embryophyta</taxon>
        <taxon>Tracheophyta</taxon>
        <taxon>Spermatophyta</taxon>
        <taxon>Magnoliopsida</taxon>
        <taxon>eudicotyledons</taxon>
        <taxon>Gunneridae</taxon>
        <taxon>Pentapetalae</taxon>
        <taxon>rosids</taxon>
        <taxon>fabids</taxon>
        <taxon>Rosales</taxon>
        <taxon>Moraceae</taxon>
        <taxon>Ficeae</taxon>
        <taxon>Ficus</taxon>
    </lineage>
</organism>
<evidence type="ECO:0000256" key="8">
    <source>
        <dbReference type="SAM" id="MobiDB-lite"/>
    </source>
</evidence>
<evidence type="ECO:0000256" key="2">
    <source>
        <dbReference type="ARBA" id="ARBA00023015"/>
    </source>
</evidence>
<reference evidence="10" key="1">
    <citation type="submission" date="2023-07" db="EMBL/GenBank/DDBJ databases">
        <title>draft genome sequence of fig (Ficus carica).</title>
        <authorList>
            <person name="Takahashi T."/>
            <person name="Nishimura K."/>
        </authorList>
    </citation>
    <scope>NUCLEOTIDE SEQUENCE</scope>
</reference>
<dbReference type="Proteomes" id="UP001187192">
    <property type="component" value="Unassembled WGS sequence"/>
</dbReference>
<evidence type="ECO:0000256" key="6">
    <source>
        <dbReference type="ARBA" id="ARBA00059805"/>
    </source>
</evidence>
<dbReference type="GO" id="GO:0000976">
    <property type="term" value="F:transcription cis-regulatory region binding"/>
    <property type="evidence" value="ECO:0007669"/>
    <property type="project" value="TreeGrafter"/>
</dbReference>
<evidence type="ECO:0000259" key="9">
    <source>
        <dbReference type="PROSITE" id="PS50811"/>
    </source>
</evidence>
<dbReference type="SMART" id="SM00774">
    <property type="entry name" value="WRKY"/>
    <property type="match status" value="1"/>
</dbReference>
<feature type="domain" description="WRKY" evidence="9">
    <location>
        <begin position="269"/>
        <end position="335"/>
    </location>
</feature>
<feature type="region of interest" description="Disordered" evidence="8">
    <location>
        <begin position="299"/>
        <end position="403"/>
    </location>
</feature>
<comment type="similarity">
    <text evidence="7">Belongs to the WRKY group II-e family.</text>
</comment>
<name>A0AA88DNY0_FICCA</name>
<feature type="region of interest" description="Disordered" evidence="8">
    <location>
        <begin position="172"/>
        <end position="193"/>
    </location>
</feature>
<dbReference type="PANTHER" id="PTHR32096:SF18">
    <property type="entry name" value="DISEASE RESISTANCE PROTEIN RRS1B-RELATED"/>
    <property type="match status" value="1"/>
</dbReference>
<dbReference type="EMBL" id="BTGU01000081">
    <property type="protein sequence ID" value="GMN58862.1"/>
    <property type="molecule type" value="Genomic_DNA"/>
</dbReference>
<comment type="subcellular location">
    <subcellularLocation>
        <location evidence="1">Nucleus</location>
    </subcellularLocation>
</comment>
<evidence type="ECO:0000256" key="7">
    <source>
        <dbReference type="ARBA" id="ARBA00060761"/>
    </source>
</evidence>
<dbReference type="FunFam" id="2.20.25.80:FF:000005">
    <property type="entry name" value="probable WRKY transcription factor 14"/>
    <property type="match status" value="1"/>
</dbReference>
<keyword evidence="2" id="KW-0805">Transcription regulation</keyword>
<gene>
    <name evidence="10" type="ORF">TIFTF001_027953</name>
</gene>
<feature type="compositionally biased region" description="Low complexity" evidence="8">
    <location>
        <begin position="172"/>
        <end position="188"/>
    </location>
</feature>